<dbReference type="EMBL" id="CP040017">
    <property type="protein sequence ID" value="QCP14322.1"/>
    <property type="molecule type" value="Genomic_DNA"/>
</dbReference>
<dbReference type="Proteomes" id="UP000298763">
    <property type="component" value="Chromosome"/>
</dbReference>
<dbReference type="Proteomes" id="UP000584325">
    <property type="component" value="Unassembled WGS sequence"/>
</dbReference>
<dbReference type="OrthoDB" id="8756591at2"/>
<keyword evidence="3" id="KW-1185">Reference proteome</keyword>
<evidence type="ECO:0000313" key="4">
    <source>
        <dbReference type="Proteomes" id="UP000584325"/>
    </source>
</evidence>
<gene>
    <name evidence="2" type="ORF">FCL38_30820</name>
    <name evidence="1" type="ORF">FHS02_002686</name>
</gene>
<reference evidence="2 3" key="1">
    <citation type="submission" date="2019-05" db="EMBL/GenBank/DDBJ databases">
        <title>Draft Genome Sequences of Six Type Strains of the Genus Massilia.</title>
        <authorList>
            <person name="Miess H."/>
            <person name="Frediansyhah A."/>
            <person name="Gross H."/>
        </authorList>
    </citation>
    <scope>NUCLEOTIDE SEQUENCE [LARGE SCALE GENOMIC DNA]</scope>
    <source>
        <strain evidence="2 3">DSMZ 26121</strain>
    </source>
</reference>
<protein>
    <submittedName>
        <fullName evidence="1">Uncharacterized protein</fullName>
    </submittedName>
</protein>
<evidence type="ECO:0000313" key="1">
    <source>
        <dbReference type="EMBL" id="MBB3221876.1"/>
    </source>
</evidence>
<dbReference type="EMBL" id="JACHXS010000004">
    <property type="protein sequence ID" value="MBB3221876.1"/>
    <property type="molecule type" value="Genomic_DNA"/>
</dbReference>
<accession>A0A4P8HZ42</accession>
<name>A0A4P8HZ42_9BURK</name>
<dbReference type="AlphaFoldDB" id="A0A4P8HZ42"/>
<sequence>MANRVYLTGLNEDFFEDDDVSMHALVERNYAIPLLWFGLFEADDLKLYSDVPILLTSRDRALANLRRRAPGLKAFLGDLAAPVVDHWITFIEQNAYANYLLNTLELAQMEEEEGEFQRDLEQYQAEFESIVAGTFASRELSVILQETDQLAQFPYAGGPLHLCGYSFDLELPWERKAA</sequence>
<reference evidence="1 4" key="2">
    <citation type="submission" date="2020-08" db="EMBL/GenBank/DDBJ databases">
        <title>Genomic Encyclopedia of Type Strains, Phase III (KMG-III): the genomes of soil and plant-associated and newly described type strains.</title>
        <authorList>
            <person name="Whitman W."/>
        </authorList>
    </citation>
    <scope>NUCLEOTIDE SEQUENCE [LARGE SCALE GENOMIC DNA]</scope>
    <source>
        <strain evidence="1 4">CECT 7753</strain>
    </source>
</reference>
<proteinExistence type="predicted"/>
<organism evidence="1 4">
    <name type="scientific">Pseudoduganella umbonata</name>
    <dbReference type="NCBI Taxonomy" id="864828"/>
    <lineage>
        <taxon>Bacteria</taxon>
        <taxon>Pseudomonadati</taxon>
        <taxon>Pseudomonadota</taxon>
        <taxon>Betaproteobacteria</taxon>
        <taxon>Burkholderiales</taxon>
        <taxon>Oxalobacteraceae</taxon>
        <taxon>Telluria group</taxon>
        <taxon>Pseudoduganella</taxon>
    </lineage>
</organism>
<evidence type="ECO:0000313" key="2">
    <source>
        <dbReference type="EMBL" id="QCP14322.1"/>
    </source>
</evidence>
<evidence type="ECO:0000313" key="3">
    <source>
        <dbReference type="Proteomes" id="UP000298763"/>
    </source>
</evidence>
<dbReference type="RefSeq" id="WP_137317093.1">
    <property type="nucleotide sequence ID" value="NZ_CP040017.1"/>
</dbReference>